<gene>
    <name evidence="1" type="ORF">D3P08_18790</name>
</gene>
<keyword evidence="2" id="KW-1185">Reference proteome</keyword>
<sequence>MKLAVEQAAARWYKDQMGLSDGDSLRIFIRLGGCGSVHPGLSLGIAKEEPRNPGLIQQTEGITFFMEEDNVWYVDNKELRISFDDRYEEIKMEVV</sequence>
<dbReference type="Proteomes" id="UP000266482">
    <property type="component" value="Unassembled WGS sequence"/>
</dbReference>
<comment type="caution">
    <text evidence="1">The sequence shown here is derived from an EMBL/GenBank/DDBJ whole genome shotgun (WGS) entry which is preliminary data.</text>
</comment>
<evidence type="ECO:0000313" key="2">
    <source>
        <dbReference type="Proteomes" id="UP000266482"/>
    </source>
</evidence>
<dbReference type="EMBL" id="QXQA01000013">
    <property type="protein sequence ID" value="RIX50752.1"/>
    <property type="molecule type" value="Genomic_DNA"/>
</dbReference>
<dbReference type="OrthoDB" id="1645729at2"/>
<reference evidence="1 2" key="1">
    <citation type="submission" date="2018-09" db="EMBL/GenBank/DDBJ databases">
        <title>Paenibacillus aracenensis nov. sp. isolated from a cave in southern Spain.</title>
        <authorList>
            <person name="Jurado V."/>
            <person name="Gutierrez-Patricio S."/>
            <person name="Gonzalez-Pimentel J.L."/>
            <person name="Miller A.Z."/>
            <person name="Laiz L."/>
            <person name="Saiz-Jimenez C."/>
        </authorList>
    </citation>
    <scope>NUCLEOTIDE SEQUENCE [LARGE SCALE GENOMIC DNA]</scope>
    <source>
        <strain evidence="1 2">DSM 22867</strain>
    </source>
</reference>
<protein>
    <recommendedName>
        <fullName evidence="3">FeS cluster biogenesis domain-containing protein</fullName>
    </recommendedName>
</protein>
<dbReference type="InterPro" id="IPR035903">
    <property type="entry name" value="HesB-like_dom_sf"/>
</dbReference>
<evidence type="ECO:0008006" key="3">
    <source>
        <dbReference type="Google" id="ProtNLM"/>
    </source>
</evidence>
<name>A0A3A1UU99_9BACL</name>
<organism evidence="1 2">
    <name type="scientific">Paenibacillus nanensis</name>
    <dbReference type="NCBI Taxonomy" id="393251"/>
    <lineage>
        <taxon>Bacteria</taxon>
        <taxon>Bacillati</taxon>
        <taxon>Bacillota</taxon>
        <taxon>Bacilli</taxon>
        <taxon>Bacillales</taxon>
        <taxon>Paenibacillaceae</taxon>
        <taxon>Paenibacillus</taxon>
    </lineage>
</organism>
<evidence type="ECO:0000313" key="1">
    <source>
        <dbReference type="EMBL" id="RIX50752.1"/>
    </source>
</evidence>
<proteinExistence type="predicted"/>
<dbReference type="RefSeq" id="WP_119601371.1">
    <property type="nucleotide sequence ID" value="NZ_QXQA01000013.1"/>
</dbReference>
<dbReference type="SUPFAM" id="SSF89360">
    <property type="entry name" value="HesB-like domain"/>
    <property type="match status" value="1"/>
</dbReference>
<accession>A0A3A1UU99</accession>
<dbReference type="AlphaFoldDB" id="A0A3A1UU99"/>